<evidence type="ECO:0000256" key="3">
    <source>
        <dbReference type="ARBA" id="ARBA00022837"/>
    </source>
</evidence>
<keyword evidence="4" id="KW-1015">Disulfide bond</keyword>
<proteinExistence type="predicted"/>
<accession>A0AAU9VIH3</accession>
<dbReference type="GO" id="GO:0070492">
    <property type="term" value="F:oligosaccharide binding"/>
    <property type="evidence" value="ECO:0007669"/>
    <property type="project" value="TreeGrafter"/>
</dbReference>
<dbReference type="GO" id="GO:0046872">
    <property type="term" value="F:metal ion binding"/>
    <property type="evidence" value="ECO:0007669"/>
    <property type="project" value="UniProtKB-KW"/>
</dbReference>
<dbReference type="InterPro" id="IPR002181">
    <property type="entry name" value="Fibrinogen_a/b/g_C_dom"/>
</dbReference>
<dbReference type="PANTHER" id="PTHR16146:SF46">
    <property type="entry name" value="INTELECTIN-1A-RELATED"/>
    <property type="match status" value="1"/>
</dbReference>
<dbReference type="AlphaFoldDB" id="A0AAU9VIH3"/>
<organism evidence="8 9">
    <name type="scientific">Pocillopora meandrina</name>
    <dbReference type="NCBI Taxonomy" id="46732"/>
    <lineage>
        <taxon>Eukaryota</taxon>
        <taxon>Metazoa</taxon>
        <taxon>Cnidaria</taxon>
        <taxon>Anthozoa</taxon>
        <taxon>Hexacorallia</taxon>
        <taxon>Scleractinia</taxon>
        <taxon>Astrocoeniina</taxon>
        <taxon>Pocilloporidae</taxon>
        <taxon>Pocillopora</taxon>
    </lineage>
</organism>
<dbReference type="SMART" id="SM00473">
    <property type="entry name" value="PAN_AP"/>
    <property type="match status" value="1"/>
</dbReference>
<dbReference type="CDD" id="cd01099">
    <property type="entry name" value="PAN_AP_HGF"/>
    <property type="match status" value="1"/>
</dbReference>
<dbReference type="Pfam" id="PF00024">
    <property type="entry name" value="PAN_1"/>
    <property type="match status" value="1"/>
</dbReference>
<evidence type="ECO:0000313" key="9">
    <source>
        <dbReference type="Proteomes" id="UP001159428"/>
    </source>
</evidence>
<sequence length="322" mass="36443">MQLCFPILVILCSAKILNVLGKCAPSTHSIGGYYLSGHVMSTMIVSSLSECVTTCVTKIRCRSLNFRLKNKSCELNDAGRHAHPKDYEPKAGCIYMDVSESPKVFFIRFQSCAAIQQEWSQAESGYYWITIGNREVQVYCDMTSYGGGWTLVVTISSKSNDHLQGTEVHCFQPTLCVPFVEENSDIAARKLADKDIQEMMYFEGTFRVDVLKKDVTYAVFYQIPSGPEKFNSTCGYGTCPRIIISHSYPYQWETNNCTNIDVGYRIHRGCHRVFDGHDDGECDHPWGSSKYHGRRALYGYPQCHVENNHGIYLNNSGMLFVK</sequence>
<name>A0AAU9VIH3_9CNID</name>
<dbReference type="PANTHER" id="PTHR16146">
    <property type="entry name" value="INTELECTIN"/>
    <property type="match status" value="1"/>
</dbReference>
<keyword evidence="2" id="KW-0430">Lectin</keyword>
<evidence type="ECO:0000256" key="5">
    <source>
        <dbReference type="SAM" id="SignalP"/>
    </source>
</evidence>
<dbReference type="GO" id="GO:0005615">
    <property type="term" value="C:extracellular space"/>
    <property type="evidence" value="ECO:0007669"/>
    <property type="project" value="TreeGrafter"/>
</dbReference>
<feature type="domain" description="Apple" evidence="6">
    <location>
        <begin position="23"/>
        <end position="100"/>
    </location>
</feature>
<keyword evidence="1" id="KW-0479">Metal-binding</keyword>
<dbReference type="Gene3D" id="3.50.4.10">
    <property type="entry name" value="Hepatocyte Growth Factor"/>
    <property type="match status" value="1"/>
</dbReference>
<keyword evidence="9" id="KW-1185">Reference proteome</keyword>
<evidence type="ECO:0000256" key="2">
    <source>
        <dbReference type="ARBA" id="ARBA00022734"/>
    </source>
</evidence>
<dbReference type="NCBIfam" id="NF040941">
    <property type="entry name" value="GGGWT_bact"/>
    <property type="match status" value="1"/>
</dbReference>
<protein>
    <recommendedName>
        <fullName evidence="10">Fibrinogen C-terminal domain-containing protein</fullName>
    </recommendedName>
</protein>
<dbReference type="SUPFAM" id="SSF56496">
    <property type="entry name" value="Fibrinogen C-terminal domain-like"/>
    <property type="match status" value="1"/>
</dbReference>
<dbReference type="InterPro" id="IPR003609">
    <property type="entry name" value="Pan_app"/>
</dbReference>
<comment type="caution">
    <text evidence="8">The sequence shown here is derived from an EMBL/GenBank/DDBJ whole genome shotgun (WGS) entry which is preliminary data.</text>
</comment>
<dbReference type="Gene3D" id="3.90.215.10">
    <property type="entry name" value="Gamma Fibrinogen, chain A, domain 1"/>
    <property type="match status" value="1"/>
</dbReference>
<gene>
    <name evidence="8" type="ORF">PMEA_00000729</name>
</gene>
<evidence type="ECO:0008006" key="10">
    <source>
        <dbReference type="Google" id="ProtNLM"/>
    </source>
</evidence>
<keyword evidence="3" id="KW-0106">Calcium</keyword>
<evidence type="ECO:0000256" key="4">
    <source>
        <dbReference type="ARBA" id="ARBA00023157"/>
    </source>
</evidence>
<feature type="signal peptide" evidence="5">
    <location>
        <begin position="1"/>
        <end position="21"/>
    </location>
</feature>
<feature type="chain" id="PRO_5043437666" description="Fibrinogen C-terminal domain-containing protein" evidence="5">
    <location>
        <begin position="22"/>
        <end position="322"/>
    </location>
</feature>
<evidence type="ECO:0000313" key="8">
    <source>
        <dbReference type="EMBL" id="CAH3031057.1"/>
    </source>
</evidence>
<dbReference type="InterPro" id="IPR036056">
    <property type="entry name" value="Fibrinogen-like_C"/>
</dbReference>
<feature type="domain" description="Fibrinogen C-terminal" evidence="7">
    <location>
        <begin position="103"/>
        <end position="152"/>
    </location>
</feature>
<keyword evidence="5" id="KW-0732">Signal</keyword>
<dbReference type="PROSITE" id="PS51406">
    <property type="entry name" value="FIBRINOGEN_C_2"/>
    <property type="match status" value="1"/>
</dbReference>
<dbReference type="Pfam" id="PF00147">
    <property type="entry name" value="Fibrinogen_C"/>
    <property type="match status" value="1"/>
</dbReference>
<dbReference type="SUPFAM" id="SSF57414">
    <property type="entry name" value="Hairpin loop containing domain-like"/>
    <property type="match status" value="1"/>
</dbReference>
<dbReference type="EMBL" id="CALNXJ010000001">
    <property type="protein sequence ID" value="CAH3031057.1"/>
    <property type="molecule type" value="Genomic_DNA"/>
</dbReference>
<dbReference type="PROSITE" id="PS50948">
    <property type="entry name" value="PAN"/>
    <property type="match status" value="1"/>
</dbReference>
<dbReference type="InterPro" id="IPR014716">
    <property type="entry name" value="Fibrinogen_a/b/g_C_1"/>
</dbReference>
<dbReference type="Proteomes" id="UP001159428">
    <property type="component" value="Unassembled WGS sequence"/>
</dbReference>
<evidence type="ECO:0000259" key="7">
    <source>
        <dbReference type="PROSITE" id="PS51406"/>
    </source>
</evidence>
<evidence type="ECO:0000259" key="6">
    <source>
        <dbReference type="PROSITE" id="PS50948"/>
    </source>
</evidence>
<reference evidence="8 9" key="1">
    <citation type="submission" date="2022-05" db="EMBL/GenBank/DDBJ databases">
        <authorList>
            <consortium name="Genoscope - CEA"/>
            <person name="William W."/>
        </authorList>
    </citation>
    <scope>NUCLEOTIDE SEQUENCE [LARGE SCALE GENOMIC DNA]</scope>
</reference>
<evidence type="ECO:0000256" key="1">
    <source>
        <dbReference type="ARBA" id="ARBA00022723"/>
    </source>
</evidence>